<sequence length="404" mass="47942">MNQTEMLVKILQTEEAYSEIKYLFCKNKSIHDWKFLFFRENSGVAIPKNIFLQEGKLVSLGVNSHENFNFLDKNQASNLATQNTSQFGFANCVNFDSNVVSYMDRLFLTRDKDNNLDLFLFLRNLLKRGRVDFTCYPYMYENYTKLDDSNVLEGVRSSLKAFFTYKSFNNVDEFDNYFYNKQEHDYSQKICKESNDFIQGMFRMKKEIDKKQESSHQKLIQALILQSAIIKFSSNKGVKFKVEQLFDFFVNELGIFLEREIAICYLYLKNDRRTARFFGKIQKNSKNILNVIEGMSWDLSHIRRLEGAMTESEYNKADFEMHSLATFDNGLKEMLSIYPIKTIAFSKNKKIMIFVNDFKNFIEEIDVSVYWLKRSPESRRIIFEKTDWDQFIRSKESELLKLMN</sequence>
<accession>A0ABU2IEG6</accession>
<dbReference type="Proteomes" id="UP001267344">
    <property type="component" value="Unassembled WGS sequence"/>
</dbReference>
<proteinExistence type="predicted"/>
<evidence type="ECO:0000313" key="1">
    <source>
        <dbReference type="EMBL" id="MDT0096426.1"/>
    </source>
</evidence>
<dbReference type="GeneID" id="93238215"/>
<organism evidence="1 2">
    <name type="scientific">Listeria swaminathanii</name>
    <dbReference type="NCBI Taxonomy" id="2713501"/>
    <lineage>
        <taxon>Bacteria</taxon>
        <taxon>Bacillati</taxon>
        <taxon>Bacillota</taxon>
        <taxon>Bacilli</taxon>
        <taxon>Bacillales</taxon>
        <taxon>Listeriaceae</taxon>
        <taxon>Listeria</taxon>
    </lineage>
</organism>
<evidence type="ECO:0000313" key="2">
    <source>
        <dbReference type="Proteomes" id="UP001267344"/>
    </source>
</evidence>
<name>A0ABU2IEG6_9LIST</name>
<dbReference type="EMBL" id="JASBAG010000001">
    <property type="protein sequence ID" value="MDT0096426.1"/>
    <property type="molecule type" value="Genomic_DNA"/>
</dbReference>
<comment type="caution">
    <text evidence="1">The sequence shown here is derived from an EMBL/GenBank/DDBJ whole genome shotgun (WGS) entry which is preliminary data.</text>
</comment>
<dbReference type="RefSeq" id="WP_311174781.1">
    <property type="nucleotide sequence ID" value="NZ_CP156021.1"/>
</dbReference>
<keyword evidence="2" id="KW-1185">Reference proteome</keyword>
<reference evidence="1 2" key="1">
    <citation type="submission" date="2023-05" db="EMBL/GenBank/DDBJ databases">
        <title>A Combination of Whole Genome Sequencing and Metagenomics Reveals Diversity of Listeria spp. in Soil Collected from the Nantahala National Forest.</title>
        <authorList>
            <person name="Wang J."/>
            <person name="Schamp C.N."/>
            <person name="Hudson L.K."/>
            <person name="Chaggar H.K."/>
            <person name="Bryan D.W."/>
            <person name="Radosevich M."/>
            <person name="Denes T.G."/>
        </authorList>
    </citation>
    <scope>NUCLEOTIDE SEQUENCE [LARGE SCALE GENOMIC DNA]</scope>
    <source>
        <strain evidence="1 2">UTK S2-0009</strain>
    </source>
</reference>
<protein>
    <submittedName>
        <fullName evidence="1">Uncharacterized protein</fullName>
    </submittedName>
</protein>
<gene>
    <name evidence="1" type="ORF">QJV39_06830</name>
</gene>